<reference evidence="7" key="1">
    <citation type="submission" date="2022-01" db="EMBL/GenBank/DDBJ databases">
        <authorList>
            <person name="King R."/>
        </authorList>
    </citation>
    <scope>NUCLEOTIDE SEQUENCE</scope>
</reference>
<dbReference type="Pfam" id="PF25062">
    <property type="entry name" value="ARM_TT21_N"/>
    <property type="match status" value="1"/>
</dbReference>
<dbReference type="InterPro" id="IPR056834">
    <property type="entry name" value="ARM_TT21_C"/>
</dbReference>
<evidence type="ECO:0000256" key="1">
    <source>
        <dbReference type="ARBA" id="ARBA00010935"/>
    </source>
</evidence>
<organism evidence="7 8">
    <name type="scientific">Nezara viridula</name>
    <name type="common">Southern green stink bug</name>
    <name type="synonym">Cimex viridulus</name>
    <dbReference type="NCBI Taxonomy" id="85310"/>
    <lineage>
        <taxon>Eukaryota</taxon>
        <taxon>Metazoa</taxon>
        <taxon>Ecdysozoa</taxon>
        <taxon>Arthropoda</taxon>
        <taxon>Hexapoda</taxon>
        <taxon>Insecta</taxon>
        <taxon>Pterygota</taxon>
        <taxon>Neoptera</taxon>
        <taxon>Paraneoptera</taxon>
        <taxon>Hemiptera</taxon>
        <taxon>Heteroptera</taxon>
        <taxon>Panheteroptera</taxon>
        <taxon>Pentatomomorpha</taxon>
        <taxon>Pentatomoidea</taxon>
        <taxon>Pentatomidae</taxon>
        <taxon>Pentatominae</taxon>
        <taxon>Nezara</taxon>
    </lineage>
</organism>
<dbReference type="Pfam" id="PF25064">
    <property type="entry name" value="ARM_TT21_5th"/>
    <property type="match status" value="1"/>
</dbReference>
<comment type="similarity">
    <text evidence="1">Belongs to the TTC21 family.</text>
</comment>
<evidence type="ECO:0000256" key="2">
    <source>
        <dbReference type="PROSITE-ProRule" id="PRU00339"/>
    </source>
</evidence>
<feature type="domain" description="Tetratricopeptide repeat protein 21A/21B fifth ARM repeats" evidence="6">
    <location>
        <begin position="809"/>
        <end position="912"/>
    </location>
</feature>
<dbReference type="Proteomes" id="UP001152798">
    <property type="component" value="Chromosome 6"/>
</dbReference>
<feature type="repeat" description="TPR" evidence="2">
    <location>
        <begin position="795"/>
        <end position="828"/>
    </location>
</feature>
<evidence type="ECO:0000259" key="6">
    <source>
        <dbReference type="Pfam" id="PF25064"/>
    </source>
</evidence>
<dbReference type="Pfam" id="PF25063">
    <property type="entry name" value="ARM_TT21_C"/>
    <property type="match status" value="1"/>
</dbReference>
<dbReference type="GO" id="GO:0005929">
    <property type="term" value="C:cilium"/>
    <property type="evidence" value="ECO:0007669"/>
    <property type="project" value="GOC"/>
</dbReference>
<dbReference type="OrthoDB" id="10259630at2759"/>
<dbReference type="InterPro" id="IPR019734">
    <property type="entry name" value="TPR_rpt"/>
</dbReference>
<keyword evidence="2" id="KW-0802">TPR repeat</keyword>
<dbReference type="InterPro" id="IPR056835">
    <property type="entry name" value="ARM_TT21_5th"/>
</dbReference>
<feature type="repeat" description="TPR" evidence="2">
    <location>
        <begin position="674"/>
        <end position="707"/>
    </location>
</feature>
<evidence type="ECO:0000259" key="4">
    <source>
        <dbReference type="Pfam" id="PF25062"/>
    </source>
</evidence>
<keyword evidence="8" id="KW-1185">Reference proteome</keyword>
<dbReference type="InterPro" id="IPR040364">
    <property type="entry name" value="TTC21A/TTC21B"/>
</dbReference>
<dbReference type="InterPro" id="IPR056832">
    <property type="entry name" value="ARM_TT21_2nd"/>
</dbReference>
<feature type="repeat" description="TPR" evidence="2">
    <location>
        <begin position="133"/>
        <end position="166"/>
    </location>
</feature>
<sequence>MEVMAVHYLFRRRLYGSVLTVRSSSVDPQVTLVEGIALVKLNRVSEALALLEPLLNQLSAVRATLLLMLFAHNSCQVVDREAVERIEARLKQEQSRTNMNDPLLEALVHYLCGEEELAQHEVEQFLQANQKSSRGLALLGWLELNAKKTRTALRHFQQAVQMDKENGDALMGEVKSLGTSEALSKVNTLVVRYPKCVIPLMEKMQLQLEEKMWQEMTDTSVRAMGLEQHNILALEFTVLKSVIEGKYEESIPILRKLRLEIENQEPKAWWLYMEIFSMVSRCCGRNQEILNVLEDYVEAALKWGATEGLLYSEASRLLLMCGKKREAESSANNACKLEPSASLHLARLTAAHLAIAGLNQQTRQEIEFLQVVGGQDRIEPELCLLLAMVSSSEEDALELLDGAVAALQAKSSLHKFGPSHLIALDPDLLVQIAMAYPDTEIGIKRRARTLTLVREVCPGLMEARLDLVRCHLRLRSFNEAASALEGVQHPSVALLAAEIHLQLGETEKAASRLELGLSENLSLKEMPGFHFISGLIAMARNDYISAIGCMKQALVLNKGTHKLSDKELGMVYTELSSAYMKQGETDKAEAALHEAHELLKNTDEEGKLKIQKAHLLAVQGSARAAIQELSHTSPGHPYFVQNEMKKAEIYLKFLKDERGYRDCYQRLVDSDPTPENLVLLGDAYLAIQEPDLAIKSYEKAMQNLTENAKLMCKLARVLVKCHQYNKAIKSYRSAELLLRLGQLDQASEVAQELPTTKRALLQAKVEEKKGKVDKALKTLVDAQAELLRENECDIGQLFHQMGSYATSTADYQAGIDYFKKSLAYRPGSIRTQVALAKLYMQVNRRSACIEQSWPYIEAARSVSPNHPALHYCTGLYYLYCGEKQKGLEELNMARGDVEWGRQATHDMVEAYLASGQAVAAERLLADIEPSSPDEEGRLLLLSSLVRLALQDRTEIDRAISDLTHLATLEQYRVGATLGLGQCYFGQKQYNRAKVLLKQVARTPWTMEEAEYLERLWLLLAELHITNGNSDLASELLNKVLLHNQSSAKAYELLGLVAEKEQKYQEASLNYKRAWDLSNGSDPALGYKLSYNLLKNKQFAESVAICQKVLASSPEYPKIKKEILEKALKKLRI</sequence>
<dbReference type="SUPFAM" id="SSF48452">
    <property type="entry name" value="TPR-like"/>
    <property type="match status" value="5"/>
</dbReference>
<proteinExistence type="inferred from homology"/>
<dbReference type="InterPro" id="IPR056833">
    <property type="entry name" value="ARM_TT21_N"/>
</dbReference>
<name>A0A9P0HPE8_NEZVI</name>
<dbReference type="GO" id="GO:0061512">
    <property type="term" value="P:protein localization to cilium"/>
    <property type="evidence" value="ECO:0007669"/>
    <property type="project" value="TreeGrafter"/>
</dbReference>
<dbReference type="InterPro" id="IPR011990">
    <property type="entry name" value="TPR-like_helical_dom_sf"/>
</dbReference>
<evidence type="ECO:0008006" key="9">
    <source>
        <dbReference type="Google" id="ProtNLM"/>
    </source>
</evidence>
<dbReference type="Pfam" id="PF25060">
    <property type="entry name" value="ARM_TT21_2nd"/>
    <property type="match status" value="1"/>
</dbReference>
<dbReference type="Gene3D" id="1.25.40.10">
    <property type="entry name" value="Tetratricopeptide repeat domain"/>
    <property type="match status" value="5"/>
</dbReference>
<dbReference type="GO" id="GO:0030991">
    <property type="term" value="C:intraciliary transport particle A"/>
    <property type="evidence" value="ECO:0007669"/>
    <property type="project" value="TreeGrafter"/>
</dbReference>
<feature type="domain" description="Tetratricopeptide repeat protein 21A/21B C-terminal ARM" evidence="5">
    <location>
        <begin position="919"/>
        <end position="1126"/>
    </location>
</feature>
<evidence type="ECO:0000313" key="7">
    <source>
        <dbReference type="EMBL" id="CAH1406515.1"/>
    </source>
</evidence>
<dbReference type="Pfam" id="PF13181">
    <property type="entry name" value="TPR_8"/>
    <property type="match status" value="1"/>
</dbReference>
<dbReference type="PROSITE" id="PS50005">
    <property type="entry name" value="TPR"/>
    <property type="match status" value="3"/>
</dbReference>
<evidence type="ECO:0000313" key="8">
    <source>
        <dbReference type="Proteomes" id="UP001152798"/>
    </source>
</evidence>
<dbReference type="SMART" id="SM00028">
    <property type="entry name" value="TPR"/>
    <property type="match status" value="10"/>
</dbReference>
<accession>A0A9P0HPE8</accession>
<dbReference type="AlphaFoldDB" id="A0A9P0HPE8"/>
<dbReference type="PANTHER" id="PTHR14699">
    <property type="entry name" value="STI2 PROTEIN-RELATED"/>
    <property type="match status" value="1"/>
</dbReference>
<evidence type="ECO:0000259" key="5">
    <source>
        <dbReference type="Pfam" id="PF25063"/>
    </source>
</evidence>
<evidence type="ECO:0000259" key="3">
    <source>
        <dbReference type="Pfam" id="PF25060"/>
    </source>
</evidence>
<dbReference type="PANTHER" id="PTHR14699:SF0">
    <property type="entry name" value="TETRATRICOPEPTIDE REPEAT PROTEIN 21 HOMOLOG"/>
    <property type="match status" value="1"/>
</dbReference>
<dbReference type="GO" id="GO:0035721">
    <property type="term" value="P:intraciliary retrograde transport"/>
    <property type="evidence" value="ECO:0007669"/>
    <property type="project" value="TreeGrafter"/>
</dbReference>
<dbReference type="EMBL" id="OV725082">
    <property type="protein sequence ID" value="CAH1406515.1"/>
    <property type="molecule type" value="Genomic_DNA"/>
</dbReference>
<gene>
    <name evidence="7" type="ORF">NEZAVI_LOCUS14435</name>
</gene>
<protein>
    <recommendedName>
        <fullName evidence="9">Tetratricopeptide repeat protein 21B</fullName>
    </recommendedName>
</protein>
<feature type="domain" description="Tetratricopeptide repeat protein 21A/21B second ARM" evidence="3">
    <location>
        <begin position="254"/>
        <end position="502"/>
    </location>
</feature>
<feature type="domain" description="Tetratricopeptide repeat protein 21A/21B N-terminal ARM repeat" evidence="4">
    <location>
        <begin position="6"/>
        <end position="216"/>
    </location>
</feature>
<dbReference type="Pfam" id="PF25058">
    <property type="entry name" value="ARM_TT21"/>
    <property type="match status" value="1"/>
</dbReference>